<dbReference type="EMBL" id="ML978188">
    <property type="protein sequence ID" value="KAF2030585.1"/>
    <property type="molecule type" value="Genomic_DNA"/>
</dbReference>
<accession>A0A9P4LMV0</accession>
<dbReference type="PANTHER" id="PTHR24320:SF252">
    <property type="entry name" value="DEHYDROGENASE_REDUCTASE FAMILY PROTEIN, PUTATIVE (AFU_ORTHOLOGUE AFUA_3G08550)-RELATED"/>
    <property type="match status" value="1"/>
</dbReference>
<protein>
    <submittedName>
        <fullName evidence="4">Uncharacterized protein</fullName>
    </submittedName>
</protein>
<gene>
    <name evidence="4" type="ORF">EK21DRAFT_111676</name>
</gene>
<keyword evidence="5" id="KW-1185">Reference proteome</keyword>
<proteinExistence type="inferred from homology"/>
<comment type="caution">
    <text evidence="4">The sequence shown here is derived from an EMBL/GenBank/DDBJ whole genome shotgun (WGS) entry which is preliminary data.</text>
</comment>
<keyword evidence="3" id="KW-0560">Oxidoreductase</keyword>
<name>A0A9P4LMV0_9PLEO</name>
<dbReference type="SUPFAM" id="SSF51735">
    <property type="entry name" value="NAD(P)-binding Rossmann-fold domains"/>
    <property type="match status" value="1"/>
</dbReference>
<keyword evidence="2" id="KW-0521">NADP</keyword>
<evidence type="ECO:0000256" key="2">
    <source>
        <dbReference type="ARBA" id="ARBA00022857"/>
    </source>
</evidence>
<comment type="similarity">
    <text evidence="1">Belongs to the short-chain dehydrogenases/reductases (SDR) family.</text>
</comment>
<evidence type="ECO:0000256" key="3">
    <source>
        <dbReference type="ARBA" id="ARBA00023002"/>
    </source>
</evidence>
<evidence type="ECO:0000256" key="1">
    <source>
        <dbReference type="ARBA" id="ARBA00006484"/>
    </source>
</evidence>
<dbReference type="OrthoDB" id="542013at2759"/>
<dbReference type="GO" id="GO:0016491">
    <property type="term" value="F:oxidoreductase activity"/>
    <property type="evidence" value="ECO:0007669"/>
    <property type="project" value="UniProtKB-KW"/>
</dbReference>
<dbReference type="Proteomes" id="UP000799777">
    <property type="component" value="Unassembled WGS sequence"/>
</dbReference>
<evidence type="ECO:0000313" key="4">
    <source>
        <dbReference type="EMBL" id="KAF2030585.1"/>
    </source>
</evidence>
<dbReference type="Gene3D" id="3.40.50.720">
    <property type="entry name" value="NAD(P)-binding Rossmann-like Domain"/>
    <property type="match status" value="1"/>
</dbReference>
<dbReference type="AlphaFoldDB" id="A0A9P4LMV0"/>
<evidence type="ECO:0000313" key="5">
    <source>
        <dbReference type="Proteomes" id="UP000799777"/>
    </source>
</evidence>
<dbReference type="InterPro" id="IPR036291">
    <property type="entry name" value="NAD(P)-bd_dom_sf"/>
</dbReference>
<organism evidence="4 5">
    <name type="scientific">Setomelanomma holmii</name>
    <dbReference type="NCBI Taxonomy" id="210430"/>
    <lineage>
        <taxon>Eukaryota</taxon>
        <taxon>Fungi</taxon>
        <taxon>Dikarya</taxon>
        <taxon>Ascomycota</taxon>
        <taxon>Pezizomycotina</taxon>
        <taxon>Dothideomycetes</taxon>
        <taxon>Pleosporomycetidae</taxon>
        <taxon>Pleosporales</taxon>
        <taxon>Pleosporineae</taxon>
        <taxon>Phaeosphaeriaceae</taxon>
        <taxon>Setomelanomma</taxon>
    </lineage>
</organism>
<reference evidence="4" key="1">
    <citation type="journal article" date="2020" name="Stud. Mycol.">
        <title>101 Dothideomycetes genomes: a test case for predicting lifestyles and emergence of pathogens.</title>
        <authorList>
            <person name="Haridas S."/>
            <person name="Albert R."/>
            <person name="Binder M."/>
            <person name="Bloem J."/>
            <person name="Labutti K."/>
            <person name="Salamov A."/>
            <person name="Andreopoulos B."/>
            <person name="Baker S."/>
            <person name="Barry K."/>
            <person name="Bills G."/>
            <person name="Bluhm B."/>
            <person name="Cannon C."/>
            <person name="Castanera R."/>
            <person name="Culley D."/>
            <person name="Daum C."/>
            <person name="Ezra D."/>
            <person name="Gonzalez J."/>
            <person name="Henrissat B."/>
            <person name="Kuo A."/>
            <person name="Liang C."/>
            <person name="Lipzen A."/>
            <person name="Lutzoni F."/>
            <person name="Magnuson J."/>
            <person name="Mondo S."/>
            <person name="Nolan M."/>
            <person name="Ohm R."/>
            <person name="Pangilinan J."/>
            <person name="Park H.-J."/>
            <person name="Ramirez L."/>
            <person name="Alfaro M."/>
            <person name="Sun H."/>
            <person name="Tritt A."/>
            <person name="Yoshinaga Y."/>
            <person name="Zwiers L.-H."/>
            <person name="Turgeon B."/>
            <person name="Goodwin S."/>
            <person name="Spatafora J."/>
            <person name="Crous P."/>
            <person name="Grigoriev I."/>
        </authorList>
    </citation>
    <scope>NUCLEOTIDE SEQUENCE</scope>
    <source>
        <strain evidence="4">CBS 110217</strain>
    </source>
</reference>
<sequence length="269" mass="29922">MATPMGQLEYQRKVALKSQFLAIPYDSIKALTKRIDGLERVDAVLLNVGMASGKFTRTKEGEELIFATNTLGTVLLGLLVLPKLRESAKKHEARGRLVFTGSESYLFAQFNESKEPGSLLAALRDETAFKANVYDRYMTSKLLLLYAVRELASRSPLTSDTKVIITTTTPGLCWSGLYREMQWFILPFFLIVMAIFARSTEVGGRLLVDALRPDFETDAHGAFLTNGKPIEELGPSIEKTKGREVAKRFSNELFQELAQILSAMASALQ</sequence>
<dbReference type="PANTHER" id="PTHR24320">
    <property type="entry name" value="RETINOL DEHYDROGENASE"/>
    <property type="match status" value="1"/>
</dbReference>